<keyword evidence="3" id="KW-0472">Membrane</keyword>
<reference evidence="6" key="1">
    <citation type="journal article" date="2019" name="Int. J. Syst. Evol. Microbiol.">
        <title>The Global Catalogue of Microorganisms (GCM) 10K type strain sequencing project: providing services to taxonomists for standard genome sequencing and annotation.</title>
        <authorList>
            <consortium name="The Broad Institute Genomics Platform"/>
            <consortium name="The Broad Institute Genome Sequencing Center for Infectious Disease"/>
            <person name="Wu L."/>
            <person name="Ma J."/>
        </authorList>
    </citation>
    <scope>NUCLEOTIDE SEQUENCE [LARGE SCALE GENOMIC DNA]</scope>
    <source>
        <strain evidence="6">CGMCC 1.15774</strain>
    </source>
</reference>
<evidence type="ECO:0000259" key="4">
    <source>
        <dbReference type="PROSITE" id="PS51352"/>
    </source>
</evidence>
<keyword evidence="3" id="KW-0812">Transmembrane</keyword>
<dbReference type="PROSITE" id="PS51352">
    <property type="entry name" value="THIOREDOXIN_2"/>
    <property type="match status" value="1"/>
</dbReference>
<evidence type="ECO:0000256" key="3">
    <source>
        <dbReference type="SAM" id="Phobius"/>
    </source>
</evidence>
<sequence length="221" mass="24785">MEKPSSLNQNGSKIPMVLIVLGILAAVYTIFKKNSELPVLGPKDFNSELVDISLQKNEAPHRVANFELINQNGEIVTQEDYAGKVYVTDFFFTRCPSICPVMTNHMAQLQEVFRDTPDVMFLSISVTPEMDSVSVLKLYALRNGVMDSKWNITTGNKALIYNLARKSYFAAVDYGDGGLQDFIHTPNFVLVDQSKQIRGVYDGTNKDEIHKLIEAIKTLTE</sequence>
<dbReference type="Pfam" id="PF02630">
    <property type="entry name" value="SCO1-SenC"/>
    <property type="match status" value="1"/>
</dbReference>
<keyword evidence="3" id="KW-1133">Transmembrane helix</keyword>
<keyword evidence="2" id="KW-0186">Copper</keyword>
<dbReference type="RefSeq" id="WP_379763382.1">
    <property type="nucleotide sequence ID" value="NZ_JBHSCL010000004.1"/>
</dbReference>
<gene>
    <name evidence="5" type="ORF">ACFOWS_07875</name>
</gene>
<dbReference type="Proteomes" id="UP001595841">
    <property type="component" value="Unassembled WGS sequence"/>
</dbReference>
<proteinExistence type="inferred from homology"/>
<evidence type="ECO:0000256" key="2">
    <source>
        <dbReference type="ARBA" id="ARBA00023008"/>
    </source>
</evidence>
<dbReference type="InterPro" id="IPR036249">
    <property type="entry name" value="Thioredoxin-like_sf"/>
</dbReference>
<protein>
    <submittedName>
        <fullName evidence="5">SCO family protein</fullName>
    </submittedName>
</protein>
<dbReference type="PANTHER" id="PTHR12151">
    <property type="entry name" value="ELECTRON TRANSPORT PROTIN SCO1/SENC FAMILY MEMBER"/>
    <property type="match status" value="1"/>
</dbReference>
<dbReference type="SUPFAM" id="SSF52833">
    <property type="entry name" value="Thioredoxin-like"/>
    <property type="match status" value="1"/>
</dbReference>
<dbReference type="EMBL" id="JBHSCL010000004">
    <property type="protein sequence ID" value="MFC4220046.1"/>
    <property type="molecule type" value="Genomic_DNA"/>
</dbReference>
<dbReference type="Gene3D" id="3.40.30.10">
    <property type="entry name" value="Glutaredoxin"/>
    <property type="match status" value="1"/>
</dbReference>
<dbReference type="PANTHER" id="PTHR12151:SF25">
    <property type="entry name" value="LINALOOL DEHYDRATASE_ISOMERASE DOMAIN-CONTAINING PROTEIN"/>
    <property type="match status" value="1"/>
</dbReference>
<accession>A0ABV8PLD0</accession>
<organism evidence="5 6">
    <name type="scientific">Flagellimonas marina</name>
    <dbReference type="NCBI Taxonomy" id="1775168"/>
    <lineage>
        <taxon>Bacteria</taxon>
        <taxon>Pseudomonadati</taxon>
        <taxon>Bacteroidota</taxon>
        <taxon>Flavobacteriia</taxon>
        <taxon>Flavobacteriales</taxon>
        <taxon>Flavobacteriaceae</taxon>
        <taxon>Flagellimonas</taxon>
    </lineage>
</organism>
<dbReference type="CDD" id="cd02968">
    <property type="entry name" value="SCO"/>
    <property type="match status" value="1"/>
</dbReference>
<evidence type="ECO:0000256" key="1">
    <source>
        <dbReference type="ARBA" id="ARBA00010996"/>
    </source>
</evidence>
<dbReference type="InterPro" id="IPR003782">
    <property type="entry name" value="SCO1/SenC"/>
</dbReference>
<comment type="caution">
    <text evidence="5">The sequence shown here is derived from an EMBL/GenBank/DDBJ whole genome shotgun (WGS) entry which is preliminary data.</text>
</comment>
<comment type="similarity">
    <text evidence="1">Belongs to the SCO1/2 family.</text>
</comment>
<evidence type="ECO:0000313" key="5">
    <source>
        <dbReference type="EMBL" id="MFC4220046.1"/>
    </source>
</evidence>
<keyword evidence="6" id="KW-1185">Reference proteome</keyword>
<evidence type="ECO:0000313" key="6">
    <source>
        <dbReference type="Proteomes" id="UP001595841"/>
    </source>
</evidence>
<name>A0ABV8PLD0_9FLAO</name>
<feature type="transmembrane region" description="Helical" evidence="3">
    <location>
        <begin position="12"/>
        <end position="31"/>
    </location>
</feature>
<dbReference type="InterPro" id="IPR013766">
    <property type="entry name" value="Thioredoxin_domain"/>
</dbReference>
<feature type="domain" description="Thioredoxin" evidence="4">
    <location>
        <begin position="57"/>
        <end position="218"/>
    </location>
</feature>